<reference evidence="2 3" key="1">
    <citation type="submission" date="2019-02" db="EMBL/GenBank/DDBJ databases">
        <authorList>
            <person name="Khodamoradi S."/>
            <person name="Hahnke R.L."/>
            <person name="Kaempfer P."/>
            <person name="Schumann P."/>
            <person name="Rohde M."/>
            <person name="Steinert M."/>
            <person name="Luzhetskyy A."/>
            <person name="Wink J."/>
            <person name="Ruckert C."/>
        </authorList>
    </citation>
    <scope>NUCLEOTIDE SEQUENCE [LARGE SCALE GENOMIC DNA]</scope>
    <source>
        <strain evidence="2 3">M2</strain>
    </source>
</reference>
<name>A0A4P6Q3V2_9ACTN</name>
<gene>
    <name evidence="2" type="ORF">EKD16_18010</name>
</gene>
<sequence length="51" mass="5806">MSAPEDERVVDLDDDGPDILPDTTRDEYGPGWGDEPDDNTARLLEERPPHW</sequence>
<feature type="compositionally biased region" description="Basic and acidic residues" evidence="1">
    <location>
        <begin position="39"/>
        <end position="51"/>
    </location>
</feature>
<accession>A0A4P6Q3V2</accession>
<dbReference type="RefSeq" id="WP_165498597.1">
    <property type="nucleotide sequence ID" value="NZ_CP036455.1"/>
</dbReference>
<dbReference type="KEGG" id="strr:EKD16_18010"/>
<evidence type="ECO:0000313" key="2">
    <source>
        <dbReference type="EMBL" id="QBI55366.1"/>
    </source>
</evidence>
<dbReference type="EMBL" id="CP036455">
    <property type="protein sequence ID" value="QBI55366.1"/>
    <property type="molecule type" value="Genomic_DNA"/>
</dbReference>
<feature type="region of interest" description="Disordered" evidence="1">
    <location>
        <begin position="1"/>
        <end position="51"/>
    </location>
</feature>
<organism evidence="2 3">
    <name type="scientific">Streptomonospora litoralis</name>
    <dbReference type="NCBI Taxonomy" id="2498135"/>
    <lineage>
        <taxon>Bacteria</taxon>
        <taxon>Bacillati</taxon>
        <taxon>Actinomycetota</taxon>
        <taxon>Actinomycetes</taxon>
        <taxon>Streptosporangiales</taxon>
        <taxon>Nocardiopsidaceae</taxon>
        <taxon>Streptomonospora</taxon>
    </lineage>
</organism>
<evidence type="ECO:0000313" key="3">
    <source>
        <dbReference type="Proteomes" id="UP000292235"/>
    </source>
</evidence>
<proteinExistence type="predicted"/>
<evidence type="ECO:0000256" key="1">
    <source>
        <dbReference type="SAM" id="MobiDB-lite"/>
    </source>
</evidence>
<protein>
    <submittedName>
        <fullName evidence="2">Uncharacterized protein</fullName>
    </submittedName>
</protein>
<dbReference type="AlphaFoldDB" id="A0A4P6Q3V2"/>
<dbReference type="Proteomes" id="UP000292235">
    <property type="component" value="Chromosome"/>
</dbReference>
<feature type="compositionally biased region" description="Basic and acidic residues" evidence="1">
    <location>
        <begin position="1"/>
        <end position="11"/>
    </location>
</feature>
<keyword evidence="3" id="KW-1185">Reference proteome</keyword>